<keyword evidence="3" id="KW-1185">Reference proteome</keyword>
<reference evidence="2 3" key="1">
    <citation type="journal article" date="2012" name="J. Bacteriol.">
        <title>Genome sequence of the model hyperthermophilic archaeon Thermococcus litoralis NS-C.</title>
        <authorList>
            <person name="Gardner A.F."/>
            <person name="Kumar S."/>
            <person name="Perler F.B."/>
        </authorList>
    </citation>
    <scope>NUCLEOTIDE SEQUENCE [LARGE SCALE GENOMIC DNA]</scope>
    <source>
        <strain evidence="3">ATCC 51850 / DSM 5473 / JCM 8560 / NS-C</strain>
    </source>
</reference>
<dbReference type="PaxDb" id="523849-OCC_13266"/>
<proteinExistence type="predicted"/>
<evidence type="ECO:0000256" key="1">
    <source>
        <dbReference type="SAM" id="Phobius"/>
    </source>
</evidence>
<keyword evidence="1" id="KW-0472">Membrane</keyword>
<keyword evidence="1" id="KW-1133">Transmembrane helix</keyword>
<dbReference type="Proteomes" id="UP000015502">
    <property type="component" value="Chromosome"/>
</dbReference>
<accession>H3ZRN8</accession>
<sequence>MGLGDSSLPHLMKFPSSKKSLCAVLLFLLTLPFASSGKIFVWDVGGIILHPRLSPDGLYFSTYGERVWLKTNETHFIYWEQPYLLNGLSVGDKVYMAADWGPALALNPSNDTLYAWEYPGLQFIHVYTKRDTAYFAGMLNGTGGVGILKNGTMTFYRLPNETFKAYDVFPVLDRVYFTVEFKNEPKGGVGLLFPDNGTFYLWRFPENYSTLVPDGITVDGNLTVYVAIMEGEMAGVAMFEPHNATFHFLKIIGRPLHVKLFGNYVLVMNSDWDLVLFNPGNVTWTGKAVLKKETGRAEVIALGGPTKTLEVKRGEMEIEPTLEKVEKRDYPEGYTTFYAIAFTHDFGGGYVGSDGKLILLEELRPKVHLLYESGTLRAWVTPRECFPGPVFIYINGKLARWGEEVEWNATFLAGEYNITAVYFDGEDVYMNQTVIISDLKPKLLWKKSLRVKNGTIIYGKINVPGAPVNISGRTVWTDSDGYFSFFVENRSYSSTETPEPKPSTFNWAVLLVVLGVTTGAGGIAFYMKKDKRGLVLLLIGLILIAGYFVVPKPREAVLEEKPLTLSIVVVMPPAFYGANITVLVDGEEIGRTDKRGRLNIPLDYGIHEVLLRSGNSTTSLMVAMAEDRNLTVPFFPGVNAILRNGPGYNSFSASFGEIVLNTMHANTYPLGPMSLKTYTTPEECELCKLKASMVGVVEGETCRLCCLESKNFGPAVVFAYYFHLIWDVIERYQCIIPWPPMPETNAVVTGASINSYASDIWNSLPQPGWGDLHPCLAPLDGIDPKDPANICTILECADVNFDCNCYMTCFTGPFKVWDAFVKCLENKE</sequence>
<protein>
    <recommendedName>
        <fullName evidence="4">PEGA domain-containing protein</fullName>
    </recommendedName>
</protein>
<dbReference type="KEGG" id="tlt:OCC_13266"/>
<feature type="transmembrane region" description="Helical" evidence="1">
    <location>
        <begin position="533"/>
        <end position="550"/>
    </location>
</feature>
<dbReference type="RefSeq" id="WP_004070304.1">
    <property type="nucleotide sequence ID" value="NC_022084.1"/>
</dbReference>
<dbReference type="HOGENOM" id="CLU_346363_0_0_2"/>
<organism evidence="2 3">
    <name type="scientific">Thermococcus litoralis (strain ATCC 51850 / DSM 5473 / JCM 8560 / NS-C)</name>
    <dbReference type="NCBI Taxonomy" id="523849"/>
    <lineage>
        <taxon>Archaea</taxon>
        <taxon>Methanobacteriati</taxon>
        <taxon>Methanobacteriota</taxon>
        <taxon>Thermococci</taxon>
        <taxon>Thermococcales</taxon>
        <taxon>Thermococcaceae</taxon>
        <taxon>Thermococcus</taxon>
    </lineage>
</organism>
<gene>
    <name evidence="2" type="ORF">OCC_13266</name>
</gene>
<dbReference type="AlphaFoldDB" id="H3ZRN8"/>
<evidence type="ECO:0000313" key="2">
    <source>
        <dbReference type="EMBL" id="EHR77444.1"/>
    </source>
</evidence>
<name>H3ZRN8_THELN</name>
<feature type="transmembrane region" description="Helical" evidence="1">
    <location>
        <begin position="505"/>
        <end position="526"/>
    </location>
</feature>
<keyword evidence="1" id="KW-0812">Transmembrane</keyword>
<evidence type="ECO:0000313" key="3">
    <source>
        <dbReference type="Proteomes" id="UP000015502"/>
    </source>
</evidence>
<dbReference type="GeneID" id="16549840"/>
<dbReference type="EMBL" id="CP006670">
    <property type="protein sequence ID" value="EHR77444.1"/>
    <property type="molecule type" value="Genomic_DNA"/>
</dbReference>
<dbReference type="STRING" id="523849.OCC_13266"/>
<evidence type="ECO:0008006" key="4">
    <source>
        <dbReference type="Google" id="ProtNLM"/>
    </source>
</evidence>